<evidence type="ECO:0000256" key="6">
    <source>
        <dbReference type="SAM" id="Phobius"/>
    </source>
</evidence>
<evidence type="ECO:0000256" key="5">
    <source>
        <dbReference type="SAM" id="MobiDB-lite"/>
    </source>
</evidence>
<evidence type="ECO:0000256" key="2">
    <source>
        <dbReference type="ARBA" id="ARBA00022723"/>
    </source>
</evidence>
<dbReference type="GO" id="GO:0042597">
    <property type="term" value="C:periplasmic space"/>
    <property type="evidence" value="ECO:0007669"/>
    <property type="project" value="InterPro"/>
</dbReference>
<dbReference type="GO" id="GO:0046688">
    <property type="term" value="P:response to copper ion"/>
    <property type="evidence" value="ECO:0007669"/>
    <property type="project" value="InterPro"/>
</dbReference>
<proteinExistence type="predicted"/>
<evidence type="ECO:0000256" key="4">
    <source>
        <dbReference type="ARBA" id="ARBA00023008"/>
    </source>
</evidence>
<dbReference type="GO" id="GO:0005886">
    <property type="term" value="C:plasma membrane"/>
    <property type="evidence" value="ECO:0007669"/>
    <property type="project" value="TreeGrafter"/>
</dbReference>
<dbReference type="GO" id="GO:0006825">
    <property type="term" value="P:copper ion transport"/>
    <property type="evidence" value="ECO:0007669"/>
    <property type="project" value="InterPro"/>
</dbReference>
<feature type="chain" id="PRO_5032695708" description="CopC domain-containing protein" evidence="7">
    <location>
        <begin position="25"/>
        <end position="192"/>
    </location>
</feature>
<dbReference type="RefSeq" id="WP_160837377.1">
    <property type="nucleotide sequence ID" value="NZ_WMET01000002.1"/>
</dbReference>
<dbReference type="PANTHER" id="PTHR34820:SF4">
    <property type="entry name" value="INNER MEMBRANE PROTEIN YEBZ"/>
    <property type="match status" value="1"/>
</dbReference>
<evidence type="ECO:0000313" key="9">
    <source>
        <dbReference type="EMBL" id="MYL20565.1"/>
    </source>
</evidence>
<dbReference type="Pfam" id="PF04234">
    <property type="entry name" value="CopC"/>
    <property type="match status" value="1"/>
</dbReference>
<feature type="transmembrane region" description="Helical" evidence="6">
    <location>
        <begin position="165"/>
        <end position="188"/>
    </location>
</feature>
<keyword evidence="6" id="KW-1133">Transmembrane helix</keyword>
<keyword evidence="4" id="KW-0186">Copper</keyword>
<name>A0A845DVP2_9BACI</name>
<comment type="subcellular location">
    <subcellularLocation>
        <location evidence="1">Cell envelope</location>
    </subcellularLocation>
</comment>
<dbReference type="InterPro" id="IPR014756">
    <property type="entry name" value="Ig_E-set"/>
</dbReference>
<accession>A0A845DVP2</accession>
<dbReference type="GO" id="GO:0005507">
    <property type="term" value="F:copper ion binding"/>
    <property type="evidence" value="ECO:0007669"/>
    <property type="project" value="InterPro"/>
</dbReference>
<gene>
    <name evidence="9" type="ORF">GLW04_11730</name>
</gene>
<evidence type="ECO:0000256" key="7">
    <source>
        <dbReference type="SAM" id="SignalP"/>
    </source>
</evidence>
<dbReference type="Proteomes" id="UP000460949">
    <property type="component" value="Unassembled WGS sequence"/>
</dbReference>
<dbReference type="AlphaFoldDB" id="A0A845DVP2"/>
<dbReference type="Gene3D" id="2.60.40.1220">
    <property type="match status" value="1"/>
</dbReference>
<feature type="region of interest" description="Disordered" evidence="5">
    <location>
        <begin position="117"/>
        <end position="162"/>
    </location>
</feature>
<protein>
    <recommendedName>
        <fullName evidence="8">CopC domain-containing protein</fullName>
    </recommendedName>
</protein>
<feature type="compositionally biased region" description="Acidic residues" evidence="5">
    <location>
        <begin position="118"/>
        <end position="162"/>
    </location>
</feature>
<evidence type="ECO:0000313" key="10">
    <source>
        <dbReference type="Proteomes" id="UP000460949"/>
    </source>
</evidence>
<dbReference type="InterPro" id="IPR007348">
    <property type="entry name" value="CopC_dom"/>
</dbReference>
<keyword evidence="2" id="KW-0479">Metal-binding</keyword>
<dbReference type="InterPro" id="IPR032694">
    <property type="entry name" value="CopC/D"/>
</dbReference>
<dbReference type="GO" id="GO:0030313">
    <property type="term" value="C:cell envelope"/>
    <property type="evidence" value="ECO:0007669"/>
    <property type="project" value="UniProtKB-SubCell"/>
</dbReference>
<evidence type="ECO:0000256" key="3">
    <source>
        <dbReference type="ARBA" id="ARBA00022729"/>
    </source>
</evidence>
<evidence type="ECO:0000256" key="1">
    <source>
        <dbReference type="ARBA" id="ARBA00004196"/>
    </source>
</evidence>
<keyword evidence="6" id="KW-0472">Membrane</keyword>
<reference evidence="9 10" key="1">
    <citation type="submission" date="2019-11" db="EMBL/GenBank/DDBJ databases">
        <title>Genome sequences of 17 halophilic strains isolated from different environments.</title>
        <authorList>
            <person name="Furrow R.E."/>
        </authorList>
    </citation>
    <scope>NUCLEOTIDE SEQUENCE [LARGE SCALE GENOMIC DNA]</scope>
    <source>
        <strain evidence="9 10">22511_23_Filter</strain>
    </source>
</reference>
<evidence type="ECO:0000259" key="8">
    <source>
        <dbReference type="Pfam" id="PF04234"/>
    </source>
</evidence>
<dbReference type="SUPFAM" id="SSF81296">
    <property type="entry name" value="E set domains"/>
    <property type="match status" value="1"/>
</dbReference>
<dbReference type="PANTHER" id="PTHR34820">
    <property type="entry name" value="INNER MEMBRANE PROTEIN YEBZ"/>
    <property type="match status" value="1"/>
</dbReference>
<keyword evidence="6" id="KW-0812">Transmembrane</keyword>
<feature type="signal peptide" evidence="7">
    <location>
        <begin position="1"/>
        <end position="24"/>
    </location>
</feature>
<feature type="domain" description="CopC" evidence="8">
    <location>
        <begin position="25"/>
        <end position="117"/>
    </location>
</feature>
<dbReference type="OrthoDB" id="2353937at2"/>
<dbReference type="InterPro" id="IPR014755">
    <property type="entry name" value="Cu-Rt/internalin_Ig-like"/>
</dbReference>
<keyword evidence="3 7" id="KW-0732">Signal</keyword>
<sequence>MHKISAALLALVVVLGLFTPAVHAHTSLENSTPSEGETVEEPLDTIELNFNTVIEEGSTLELSKTEGEAPAPADVTISDQTMTAVFDEALENGAYTVHWEIIGADGHVIEKQFSFTVDGEDAEEETETTEEAVPEEETEAEGETDAEQPETDVDSEQETEEENSLPVFMIIVALLLLAVVIVLAVKLFSSRK</sequence>
<dbReference type="EMBL" id="WMET01000002">
    <property type="protein sequence ID" value="MYL20565.1"/>
    <property type="molecule type" value="Genomic_DNA"/>
</dbReference>
<comment type="caution">
    <text evidence="9">The sequence shown here is derived from an EMBL/GenBank/DDBJ whole genome shotgun (WGS) entry which is preliminary data.</text>
</comment>
<organism evidence="9 10">
    <name type="scientific">Halobacillus litoralis</name>
    <dbReference type="NCBI Taxonomy" id="45668"/>
    <lineage>
        <taxon>Bacteria</taxon>
        <taxon>Bacillati</taxon>
        <taxon>Bacillota</taxon>
        <taxon>Bacilli</taxon>
        <taxon>Bacillales</taxon>
        <taxon>Bacillaceae</taxon>
        <taxon>Halobacillus</taxon>
    </lineage>
</organism>